<dbReference type="RefSeq" id="WP_165003674.1">
    <property type="nucleotide sequence ID" value="NZ_CP064955.1"/>
</dbReference>
<dbReference type="PANTHER" id="PTHR30506">
    <property type="entry name" value="INNER MEMBRANE PROTEIN"/>
    <property type="match status" value="1"/>
</dbReference>
<evidence type="ECO:0000259" key="9">
    <source>
        <dbReference type="Pfam" id="PF03458"/>
    </source>
</evidence>
<feature type="transmembrane region" description="Helical" evidence="8">
    <location>
        <begin position="181"/>
        <end position="200"/>
    </location>
</feature>
<evidence type="ECO:0000313" key="11">
    <source>
        <dbReference type="Proteomes" id="UP000594586"/>
    </source>
</evidence>
<keyword evidence="6 8" id="KW-0472">Membrane</keyword>
<dbReference type="EMBL" id="CP064955">
    <property type="protein sequence ID" value="QPK83632.1"/>
    <property type="molecule type" value="Genomic_DNA"/>
</dbReference>
<name>A0A7T0KN79_9CORY</name>
<comment type="similarity">
    <text evidence="2">Belongs to the UPF0126 family.</text>
</comment>
<evidence type="ECO:0000256" key="2">
    <source>
        <dbReference type="ARBA" id="ARBA00008193"/>
    </source>
</evidence>
<dbReference type="Proteomes" id="UP000594586">
    <property type="component" value="Chromosome"/>
</dbReference>
<keyword evidence="5 8" id="KW-1133">Transmembrane helix</keyword>
<sequence length="371" mass="39796">MSPEQGEPVIESFYHWFDLTGVLIMGVIGGTIARQKGYDIVGFLFIAMVSALGGGMVRDVLINEGTVAAMDTPAYLILAFSGALVARFVYFKGDIWEVVRSHGDALIAALWASVGAFKAITYGLPVLPTILMGVLTATGGGMIRDVLMGNEPSVFGGNQPTVVPAIAGATVTLIGAQTGNLALGAILGPVTSFTIFLVAYHKGWKVPTPNEKALVNDTAAFVTRLAKAAGAKSPSRAERGHRSVNAWRLAQIRRSVERRLAGSPDAHNEVAHDKANDILEDIGTELEPSGPGSETALDNIGFDWRGDSYAEKSGEDYKTMLDQILSDDTLTDLLVDKLEDRNASQSTPRTERRAGLERRRTERPADPESDR</sequence>
<evidence type="ECO:0000256" key="3">
    <source>
        <dbReference type="ARBA" id="ARBA00022475"/>
    </source>
</evidence>
<feature type="transmembrane region" description="Helical" evidence="8">
    <location>
        <begin position="155"/>
        <end position="175"/>
    </location>
</feature>
<protein>
    <submittedName>
        <fullName evidence="10">Trimeric intracellular cation channel family protein</fullName>
    </submittedName>
</protein>
<feature type="transmembrane region" description="Helical" evidence="8">
    <location>
        <begin position="126"/>
        <end position="143"/>
    </location>
</feature>
<evidence type="ECO:0000256" key="7">
    <source>
        <dbReference type="SAM" id="MobiDB-lite"/>
    </source>
</evidence>
<dbReference type="Pfam" id="PF03458">
    <property type="entry name" value="Gly_transporter"/>
    <property type="match status" value="2"/>
</dbReference>
<dbReference type="GO" id="GO:0005886">
    <property type="term" value="C:plasma membrane"/>
    <property type="evidence" value="ECO:0007669"/>
    <property type="project" value="UniProtKB-SubCell"/>
</dbReference>
<evidence type="ECO:0000256" key="8">
    <source>
        <dbReference type="SAM" id="Phobius"/>
    </source>
</evidence>
<feature type="transmembrane region" description="Helical" evidence="8">
    <location>
        <begin position="103"/>
        <end position="120"/>
    </location>
</feature>
<feature type="domain" description="Glycine transporter" evidence="9">
    <location>
        <begin position="16"/>
        <end position="89"/>
    </location>
</feature>
<evidence type="ECO:0000256" key="1">
    <source>
        <dbReference type="ARBA" id="ARBA00004651"/>
    </source>
</evidence>
<feature type="transmembrane region" description="Helical" evidence="8">
    <location>
        <begin position="73"/>
        <end position="91"/>
    </location>
</feature>
<feature type="transmembrane region" description="Helical" evidence="8">
    <location>
        <begin position="40"/>
        <end position="61"/>
    </location>
</feature>
<evidence type="ECO:0000256" key="4">
    <source>
        <dbReference type="ARBA" id="ARBA00022692"/>
    </source>
</evidence>
<dbReference type="PANTHER" id="PTHR30506:SF3">
    <property type="entry name" value="UPF0126 INNER MEMBRANE PROTEIN YADS-RELATED"/>
    <property type="match status" value="1"/>
</dbReference>
<feature type="region of interest" description="Disordered" evidence="7">
    <location>
        <begin position="338"/>
        <end position="371"/>
    </location>
</feature>
<organism evidence="10 11">
    <name type="scientific">Corynebacterium qintianiae</name>
    <dbReference type="NCBI Taxonomy" id="2709392"/>
    <lineage>
        <taxon>Bacteria</taxon>
        <taxon>Bacillati</taxon>
        <taxon>Actinomycetota</taxon>
        <taxon>Actinomycetes</taxon>
        <taxon>Mycobacteriales</taxon>
        <taxon>Corynebacteriaceae</taxon>
        <taxon>Corynebacterium</taxon>
    </lineage>
</organism>
<comment type="subcellular location">
    <subcellularLocation>
        <location evidence="1">Cell membrane</location>
        <topology evidence="1">Multi-pass membrane protein</topology>
    </subcellularLocation>
</comment>
<keyword evidence="11" id="KW-1185">Reference proteome</keyword>
<dbReference type="KEGG" id="cqn:G7Y29_02135"/>
<gene>
    <name evidence="10" type="ORF">G7Y29_02135</name>
</gene>
<feature type="domain" description="Glycine transporter" evidence="9">
    <location>
        <begin position="104"/>
        <end position="174"/>
    </location>
</feature>
<keyword evidence="4 8" id="KW-0812">Transmembrane</keyword>
<evidence type="ECO:0000313" key="10">
    <source>
        <dbReference type="EMBL" id="QPK83632.1"/>
    </source>
</evidence>
<reference evidence="10 11" key="1">
    <citation type="submission" date="2020-11" db="EMBL/GenBank/DDBJ databases">
        <title>Corynebacterium sp. MC1420.</title>
        <authorList>
            <person name="Zhou J."/>
        </authorList>
    </citation>
    <scope>NUCLEOTIDE SEQUENCE [LARGE SCALE GENOMIC DNA]</scope>
    <source>
        <strain evidence="10 11">MC1420</strain>
    </source>
</reference>
<feature type="compositionally biased region" description="Basic and acidic residues" evidence="7">
    <location>
        <begin position="349"/>
        <end position="371"/>
    </location>
</feature>
<evidence type="ECO:0000256" key="6">
    <source>
        <dbReference type="ARBA" id="ARBA00023136"/>
    </source>
</evidence>
<feature type="transmembrane region" description="Helical" evidence="8">
    <location>
        <begin position="13"/>
        <end position="33"/>
    </location>
</feature>
<dbReference type="AlphaFoldDB" id="A0A7T0KN79"/>
<dbReference type="InterPro" id="IPR005115">
    <property type="entry name" value="Gly_transporter"/>
</dbReference>
<evidence type="ECO:0000256" key="5">
    <source>
        <dbReference type="ARBA" id="ARBA00022989"/>
    </source>
</evidence>
<accession>A0A7T0KN79</accession>
<keyword evidence="3" id="KW-1003">Cell membrane</keyword>
<proteinExistence type="inferred from homology"/>